<evidence type="ECO:0000256" key="1">
    <source>
        <dbReference type="PROSITE-ProRule" id="PRU00339"/>
    </source>
</evidence>
<dbReference type="InterPro" id="IPR019734">
    <property type="entry name" value="TPR_rpt"/>
</dbReference>
<evidence type="ECO:0000313" key="3">
    <source>
        <dbReference type="EMBL" id="MCB5199812.1"/>
    </source>
</evidence>
<organism evidence="3 4">
    <name type="scientific">Loktanella gaetbuli</name>
    <dbReference type="NCBI Taxonomy" id="2881335"/>
    <lineage>
        <taxon>Bacteria</taxon>
        <taxon>Pseudomonadati</taxon>
        <taxon>Pseudomonadota</taxon>
        <taxon>Alphaproteobacteria</taxon>
        <taxon>Rhodobacterales</taxon>
        <taxon>Roseobacteraceae</taxon>
        <taxon>Loktanella</taxon>
    </lineage>
</organism>
<dbReference type="PROSITE" id="PS50005">
    <property type="entry name" value="TPR"/>
    <property type="match status" value="1"/>
</dbReference>
<protein>
    <recommendedName>
        <fullName evidence="5">Tetratricopeptide repeat protein</fullName>
    </recommendedName>
</protein>
<dbReference type="Proteomes" id="UP001138961">
    <property type="component" value="Unassembled WGS sequence"/>
</dbReference>
<feature type="repeat" description="TPR" evidence="1">
    <location>
        <begin position="101"/>
        <end position="134"/>
    </location>
</feature>
<reference evidence="3" key="1">
    <citation type="submission" date="2021-10" db="EMBL/GenBank/DDBJ databases">
        <title>Loktanella gaetbuli sp. nov., isolated from a tidal flat.</title>
        <authorList>
            <person name="Park S."/>
            <person name="Yoon J.-H."/>
        </authorList>
    </citation>
    <scope>NUCLEOTIDE SEQUENCE</scope>
    <source>
        <strain evidence="3">TSTF-M6</strain>
    </source>
</reference>
<evidence type="ECO:0000313" key="4">
    <source>
        <dbReference type="Proteomes" id="UP001138961"/>
    </source>
</evidence>
<feature type="chain" id="PRO_5045207206" description="Tetratricopeptide repeat protein" evidence="2">
    <location>
        <begin position="19"/>
        <end position="182"/>
    </location>
</feature>
<proteinExistence type="predicted"/>
<dbReference type="InterPro" id="IPR011990">
    <property type="entry name" value="TPR-like_helical_dom_sf"/>
</dbReference>
<name>A0ABS8BVQ2_9RHOB</name>
<accession>A0ABS8BVQ2</accession>
<dbReference type="RefSeq" id="WP_226748480.1">
    <property type="nucleotide sequence ID" value="NZ_JAJATZ010000005.1"/>
</dbReference>
<evidence type="ECO:0000256" key="2">
    <source>
        <dbReference type="SAM" id="SignalP"/>
    </source>
</evidence>
<feature type="signal peptide" evidence="2">
    <location>
        <begin position="1"/>
        <end position="18"/>
    </location>
</feature>
<dbReference type="SMART" id="SM00028">
    <property type="entry name" value="TPR"/>
    <property type="match status" value="2"/>
</dbReference>
<keyword evidence="2" id="KW-0732">Signal</keyword>
<keyword evidence="1" id="KW-0802">TPR repeat</keyword>
<dbReference type="Gene3D" id="1.25.40.10">
    <property type="entry name" value="Tetratricopeptide repeat domain"/>
    <property type="match status" value="1"/>
</dbReference>
<keyword evidence="4" id="KW-1185">Reference proteome</keyword>
<dbReference type="EMBL" id="JAJATZ010000005">
    <property type="protein sequence ID" value="MCB5199812.1"/>
    <property type="molecule type" value="Genomic_DNA"/>
</dbReference>
<dbReference type="SUPFAM" id="SSF48452">
    <property type="entry name" value="TPR-like"/>
    <property type="match status" value="1"/>
</dbReference>
<gene>
    <name evidence="3" type="ORF">LGQ03_11245</name>
</gene>
<sequence>MIRTLCLCLVLSAGPAVAQDACPAVPDHAAEMAQAISHMQRAQSAAEAQRSASALWSYWLDAPDSHAQALLDAGMTRRDLGDFAGAIGFFDDLVNYCPAYAEGYNQRALSYFLQRDFAASLVDLDRALDLLPNHVAALSGKALTLFGLGRDAEGQATLRAAVAMNPWLQERRLLDEPPGTDI</sequence>
<comment type="caution">
    <text evidence="3">The sequence shown here is derived from an EMBL/GenBank/DDBJ whole genome shotgun (WGS) entry which is preliminary data.</text>
</comment>
<evidence type="ECO:0008006" key="5">
    <source>
        <dbReference type="Google" id="ProtNLM"/>
    </source>
</evidence>